<organism evidence="1 2">
    <name type="scientific">Candidatus Acetatifactor stercoripullorum</name>
    <dbReference type="NCBI Taxonomy" id="2838414"/>
    <lineage>
        <taxon>Bacteria</taxon>
        <taxon>Bacillati</taxon>
        <taxon>Bacillota</taxon>
        <taxon>Clostridia</taxon>
        <taxon>Lachnospirales</taxon>
        <taxon>Lachnospiraceae</taxon>
        <taxon>Acetatifactor</taxon>
    </lineage>
</organism>
<gene>
    <name evidence="1" type="ORF">H9742_03440</name>
</gene>
<dbReference type="Proteomes" id="UP000824265">
    <property type="component" value="Unassembled WGS sequence"/>
</dbReference>
<dbReference type="AlphaFoldDB" id="A0A9D1R4X6"/>
<sequence length="59" mass="6673">AMPAEGADEGGSSGERISLITAFPNYLKKNKKSANQIVCFLNSEKKVQRYFYLKRSRQC</sequence>
<comment type="caution">
    <text evidence="1">The sequence shown here is derived from an EMBL/GenBank/DDBJ whole genome shotgun (WGS) entry which is preliminary data.</text>
</comment>
<protein>
    <submittedName>
        <fullName evidence="1">Uncharacterized protein</fullName>
    </submittedName>
</protein>
<dbReference type="EMBL" id="DXGH01000018">
    <property type="protein sequence ID" value="HIW80573.1"/>
    <property type="molecule type" value="Genomic_DNA"/>
</dbReference>
<evidence type="ECO:0000313" key="2">
    <source>
        <dbReference type="Proteomes" id="UP000824265"/>
    </source>
</evidence>
<reference evidence="1" key="2">
    <citation type="submission" date="2021-04" db="EMBL/GenBank/DDBJ databases">
        <authorList>
            <person name="Gilroy R."/>
        </authorList>
    </citation>
    <scope>NUCLEOTIDE SEQUENCE</scope>
    <source>
        <strain evidence="1">CHK195-6426</strain>
    </source>
</reference>
<proteinExistence type="predicted"/>
<feature type="non-terminal residue" evidence="1">
    <location>
        <position position="1"/>
    </location>
</feature>
<accession>A0A9D1R4X6</accession>
<reference evidence="1" key="1">
    <citation type="journal article" date="2021" name="PeerJ">
        <title>Extensive microbial diversity within the chicken gut microbiome revealed by metagenomics and culture.</title>
        <authorList>
            <person name="Gilroy R."/>
            <person name="Ravi A."/>
            <person name="Getino M."/>
            <person name="Pursley I."/>
            <person name="Horton D.L."/>
            <person name="Alikhan N.F."/>
            <person name="Baker D."/>
            <person name="Gharbi K."/>
            <person name="Hall N."/>
            <person name="Watson M."/>
            <person name="Adriaenssens E.M."/>
            <person name="Foster-Nyarko E."/>
            <person name="Jarju S."/>
            <person name="Secka A."/>
            <person name="Antonio M."/>
            <person name="Oren A."/>
            <person name="Chaudhuri R.R."/>
            <person name="La Ragione R."/>
            <person name="Hildebrand F."/>
            <person name="Pallen M.J."/>
        </authorList>
    </citation>
    <scope>NUCLEOTIDE SEQUENCE</scope>
    <source>
        <strain evidence="1">CHK195-6426</strain>
    </source>
</reference>
<evidence type="ECO:0000313" key="1">
    <source>
        <dbReference type="EMBL" id="HIW80573.1"/>
    </source>
</evidence>
<name>A0A9D1R4X6_9FIRM</name>